<organism evidence="1 2">
    <name type="scientific">Stenotrophomonas oahuensis</name>
    <dbReference type="NCBI Taxonomy" id="3003271"/>
    <lineage>
        <taxon>Bacteria</taxon>
        <taxon>Pseudomonadati</taxon>
        <taxon>Pseudomonadota</taxon>
        <taxon>Gammaproteobacteria</taxon>
        <taxon>Lysobacterales</taxon>
        <taxon>Lysobacteraceae</taxon>
        <taxon>Stenotrophomonas</taxon>
    </lineage>
</organism>
<evidence type="ECO:0000313" key="1">
    <source>
        <dbReference type="EMBL" id="WNH52795.1"/>
    </source>
</evidence>
<keyword evidence="2" id="KW-1185">Reference proteome</keyword>
<evidence type="ECO:0000313" key="2">
    <source>
        <dbReference type="Proteomes" id="UP001302072"/>
    </source>
</evidence>
<protein>
    <recommendedName>
        <fullName evidence="3">Viral coat protein P2 N-terminal domain-containing protein</fullName>
    </recommendedName>
</protein>
<evidence type="ECO:0008006" key="3">
    <source>
        <dbReference type="Google" id="ProtNLM"/>
    </source>
</evidence>
<sequence>MATQPKVRKFAGDLRLYEFGAGPNRIAVIPDTDDKFKNKPLEQSSLTFSYEAGDTTEIKSKRRDDRYNQIIHTDANPGATSVSIVALEVPAAILARVLYGSAVTASVEAGSVVDQPVTVYSKDAPVKLPHRFVLATPAPVVKKGNVELEAGTDYVIDNRQGILIPLGDGEIAHGDPLTVSYSFDSYLHTAINGGAVPNKSFMLLGDVQDRISGENGLLRIPQVDLTVDGDVDWFSDEPLQVTLTGPVIFRSEEAALYTFDLYEQTAG</sequence>
<reference evidence="1 2" key="1">
    <citation type="submission" date="2022-12" db="EMBL/GenBank/DDBJ databases">
        <title>Two new species, Stenotrophomonas aracearum and Stenotrophomonas oahuensis, isolated from Anthurium (Araceae family) in Hawaii.</title>
        <authorList>
            <person name="Chunag S.C."/>
            <person name="Dobhal S."/>
            <person name="Alvarez A."/>
            <person name="Arif M."/>
        </authorList>
    </citation>
    <scope>NUCLEOTIDE SEQUENCE [LARGE SCALE GENOMIC DNA]</scope>
    <source>
        <strain evidence="1 2">A5586</strain>
    </source>
</reference>
<dbReference type="Proteomes" id="UP001302072">
    <property type="component" value="Chromosome"/>
</dbReference>
<proteinExistence type="predicted"/>
<accession>A0ABY9YPF5</accession>
<gene>
    <name evidence="1" type="ORF">PDM29_00555</name>
</gene>
<dbReference type="RefSeq" id="WP_311191978.1">
    <property type="nucleotide sequence ID" value="NZ_CP115541.1"/>
</dbReference>
<dbReference type="EMBL" id="CP115541">
    <property type="protein sequence ID" value="WNH52795.1"/>
    <property type="molecule type" value="Genomic_DNA"/>
</dbReference>
<name>A0ABY9YPF5_9GAMM</name>